<name>A0ABW8DFH0_9GAMM</name>
<evidence type="ECO:0000313" key="2">
    <source>
        <dbReference type="EMBL" id="MFJ1269985.1"/>
    </source>
</evidence>
<accession>A0ABW8DFH0</accession>
<dbReference type="EMBL" id="JBGORX010000011">
    <property type="protein sequence ID" value="MFJ1269985.1"/>
    <property type="molecule type" value="Genomic_DNA"/>
</dbReference>
<evidence type="ECO:0000313" key="3">
    <source>
        <dbReference type="Proteomes" id="UP001615550"/>
    </source>
</evidence>
<feature type="chain" id="PRO_5046441812" description="Secreted protein" evidence="1">
    <location>
        <begin position="28"/>
        <end position="137"/>
    </location>
</feature>
<evidence type="ECO:0000256" key="1">
    <source>
        <dbReference type="SAM" id="SignalP"/>
    </source>
</evidence>
<proteinExistence type="predicted"/>
<dbReference type="RefSeq" id="WP_400188797.1">
    <property type="nucleotide sequence ID" value="NZ_JBGORX010000011.1"/>
</dbReference>
<feature type="signal peptide" evidence="1">
    <location>
        <begin position="1"/>
        <end position="27"/>
    </location>
</feature>
<dbReference type="Proteomes" id="UP001615550">
    <property type="component" value="Unassembled WGS sequence"/>
</dbReference>
<keyword evidence="3" id="KW-1185">Reference proteome</keyword>
<evidence type="ECO:0008006" key="4">
    <source>
        <dbReference type="Google" id="ProtNLM"/>
    </source>
</evidence>
<keyword evidence="1" id="KW-0732">Signal</keyword>
<gene>
    <name evidence="2" type="ORF">ACD661_15610</name>
</gene>
<comment type="caution">
    <text evidence="2">The sequence shown here is derived from an EMBL/GenBank/DDBJ whole genome shotgun (WGS) entry which is preliminary data.</text>
</comment>
<reference evidence="2 3" key="1">
    <citation type="submission" date="2024-08" db="EMBL/GenBank/DDBJ databases">
        <title>Draft Genome Sequence of Legionella lytica strain DSB2004, Isolated From a Fire Sprinkler System.</title>
        <authorList>
            <person name="Everhart A.D."/>
            <person name="Kidane D.T."/>
            <person name="Farone A.L."/>
            <person name="Farone M.B."/>
        </authorList>
    </citation>
    <scope>NUCLEOTIDE SEQUENCE [LARGE SCALE GENOMIC DNA]</scope>
    <source>
        <strain evidence="2 3">DSB2004</strain>
    </source>
</reference>
<sequence>MRTNKRKQAIPIATLISGLLFTGITFCAPVDEDALAARCDGVYTTLDRMYEEQKLAPCADDVEFARWVMEDAGPLIRSYRYSDALGHLRAADRELSDIYRKTHECAYFSPKVKPSLDEVHTLIHELEAVLMNQTHHE</sequence>
<protein>
    <recommendedName>
        <fullName evidence="4">Secreted protein</fullName>
    </recommendedName>
</protein>
<organism evidence="2 3">
    <name type="scientific">Legionella lytica</name>
    <dbReference type="NCBI Taxonomy" id="96232"/>
    <lineage>
        <taxon>Bacteria</taxon>
        <taxon>Pseudomonadati</taxon>
        <taxon>Pseudomonadota</taxon>
        <taxon>Gammaproteobacteria</taxon>
        <taxon>Legionellales</taxon>
        <taxon>Legionellaceae</taxon>
        <taxon>Legionella</taxon>
    </lineage>
</organism>